<dbReference type="Proteomes" id="UP000026739">
    <property type="component" value="Unassembled WGS sequence"/>
</dbReference>
<dbReference type="PANTHER" id="PTHR13504:SF38">
    <property type="entry name" value="FIDO DOMAIN-CONTAINING PROTEIN"/>
    <property type="match status" value="1"/>
</dbReference>
<dbReference type="PANTHER" id="PTHR13504">
    <property type="entry name" value="FIDO DOMAIN-CONTAINING PROTEIN DDB_G0283145"/>
    <property type="match status" value="1"/>
</dbReference>
<dbReference type="GO" id="GO:0005524">
    <property type="term" value="F:ATP binding"/>
    <property type="evidence" value="ECO:0007669"/>
    <property type="project" value="UniProtKB-KW"/>
</dbReference>
<gene>
    <name evidence="4" type="ORF">V466_23065</name>
</gene>
<name>A0A059KXM1_9PSED</name>
<dbReference type="PROSITE" id="PS51459">
    <property type="entry name" value="FIDO"/>
    <property type="match status" value="1"/>
</dbReference>
<evidence type="ECO:0000313" key="5">
    <source>
        <dbReference type="Proteomes" id="UP000026739"/>
    </source>
</evidence>
<evidence type="ECO:0000259" key="3">
    <source>
        <dbReference type="PROSITE" id="PS51459"/>
    </source>
</evidence>
<dbReference type="Pfam" id="PF02661">
    <property type="entry name" value="Fic"/>
    <property type="match status" value="1"/>
</dbReference>
<dbReference type="AlphaFoldDB" id="A0A059KXM1"/>
<feature type="binding site" evidence="2">
    <location>
        <begin position="211"/>
        <end position="218"/>
    </location>
    <ligand>
        <name>ATP</name>
        <dbReference type="ChEBI" id="CHEBI:30616"/>
    </ligand>
</feature>
<dbReference type="InterPro" id="IPR036597">
    <property type="entry name" value="Fido-like_dom_sf"/>
</dbReference>
<dbReference type="EMBL" id="AZQQ01000096">
    <property type="protein sequence ID" value="KDD66726.1"/>
    <property type="molecule type" value="Genomic_DNA"/>
</dbReference>
<feature type="binding site" evidence="2">
    <location>
        <begin position="161"/>
        <end position="164"/>
    </location>
    <ligand>
        <name>ATP</name>
        <dbReference type="ChEBI" id="CHEBI:30616"/>
    </ligand>
</feature>
<evidence type="ECO:0000256" key="2">
    <source>
        <dbReference type="PIRSR" id="PIRSR640198-2"/>
    </source>
</evidence>
<comment type="caution">
    <text evidence="4">The sequence shown here is derived from an EMBL/GenBank/DDBJ whole genome shotgun (WGS) entry which is preliminary data.</text>
</comment>
<dbReference type="RefSeq" id="WP_082459204.1">
    <property type="nucleotide sequence ID" value="NZ_AZQQ01000096.1"/>
</dbReference>
<sequence length="397" mass="44568">MSLITSKSWLDPILPDALPPSIIALADALPRKTQFLAGRLPHETAARLGRLLQITNTYYSNLIEGQYTEPAEMQKAQAAPVKDRKQLKNLAVEQMAVQALLERALRQRAPFAWGDMFAPELVSTAHKRLFRGASDAERTLSDGSIMQPGILRSVTGQNVVVGNHDAPDASAVDGMLRHLQAGFGRQTDSRRQLISALAYHHRLAWVHPFADGNGRVARLVTHLQLVSLGLKPTLWSLSRGLARQHQNYYTALTMADRRREGDLDGRGQLSQRRYFEFIEFMLQVCHDQVDYMTAAVDPSQLRERVIRAFHYNEKLLQEGIRPESAPAIIALITQGSLPRNEIKTFTGLTPRPAIDELSRLVKVGLVESRTPKSRIVTPGLPAWFAQDIFPDLHRRFQ</sequence>
<feature type="active site" evidence="1">
    <location>
        <position position="207"/>
    </location>
</feature>
<dbReference type="eggNOG" id="COG3177">
    <property type="taxonomic scope" value="Bacteria"/>
</dbReference>
<proteinExistence type="predicted"/>
<accession>A0A059KXM1</accession>
<reference evidence="4 5" key="1">
    <citation type="submission" date="2013-12" db="EMBL/GenBank/DDBJ databases">
        <authorList>
            <person name="Formusa P.A."/>
            <person name="Habash M."/>
            <person name="Lee H."/>
            <person name="Trevors J.T."/>
        </authorList>
    </citation>
    <scope>NUCLEOTIDE SEQUENCE [LARGE SCALE GENOMIC DNA]</scope>
    <source>
        <strain evidence="4 5">PD30</strain>
    </source>
</reference>
<organism evidence="4 5">
    <name type="scientific">Pseudomonas mandelii PD30</name>
    <dbReference type="NCBI Taxonomy" id="1419583"/>
    <lineage>
        <taxon>Bacteria</taxon>
        <taxon>Pseudomonadati</taxon>
        <taxon>Pseudomonadota</taxon>
        <taxon>Gammaproteobacteria</taxon>
        <taxon>Pseudomonadales</taxon>
        <taxon>Pseudomonadaceae</taxon>
        <taxon>Pseudomonas</taxon>
    </lineage>
</organism>
<dbReference type="Gene3D" id="1.10.3290.10">
    <property type="entry name" value="Fido-like domain"/>
    <property type="match status" value="1"/>
</dbReference>
<evidence type="ECO:0000256" key="1">
    <source>
        <dbReference type="PIRSR" id="PIRSR640198-1"/>
    </source>
</evidence>
<dbReference type="InterPro" id="IPR003812">
    <property type="entry name" value="Fido"/>
</dbReference>
<protein>
    <submittedName>
        <fullName evidence="4">Cell filamentation protein Fic</fullName>
    </submittedName>
</protein>
<keyword evidence="2" id="KW-0067">ATP-binding</keyword>
<dbReference type="InterPro" id="IPR040198">
    <property type="entry name" value="Fido_containing"/>
</dbReference>
<feature type="domain" description="Fido" evidence="3">
    <location>
        <begin position="117"/>
        <end position="283"/>
    </location>
</feature>
<evidence type="ECO:0000313" key="4">
    <source>
        <dbReference type="EMBL" id="KDD66726.1"/>
    </source>
</evidence>
<dbReference type="SUPFAM" id="SSF140931">
    <property type="entry name" value="Fic-like"/>
    <property type="match status" value="1"/>
</dbReference>
<feature type="binding site" evidence="2">
    <location>
        <begin position="248"/>
        <end position="249"/>
    </location>
    <ligand>
        <name>ATP</name>
        <dbReference type="ChEBI" id="CHEBI:30616"/>
    </ligand>
</feature>
<keyword evidence="2" id="KW-0547">Nucleotide-binding</keyword>